<dbReference type="PANTHER" id="PTHR33573:SF50">
    <property type="entry name" value="CASP-LIKE PROTEIN 4A3"/>
    <property type="match status" value="1"/>
</dbReference>
<name>A0A8R7TVT5_TRIUA</name>
<feature type="transmembrane region" description="Helical" evidence="8">
    <location>
        <begin position="420"/>
        <end position="440"/>
    </location>
</feature>
<dbReference type="KEGG" id="tua:125544312"/>
<feature type="compositionally biased region" description="Low complexity" evidence="9">
    <location>
        <begin position="58"/>
        <end position="70"/>
    </location>
</feature>
<comment type="similarity">
    <text evidence="2 8">Belongs to the Casparian strip membrane proteins (CASP) family.</text>
</comment>
<feature type="compositionally biased region" description="Pro residues" evidence="9">
    <location>
        <begin position="14"/>
        <end position="35"/>
    </location>
</feature>
<keyword evidence="12" id="KW-1185">Reference proteome</keyword>
<feature type="compositionally biased region" description="Pro residues" evidence="9">
    <location>
        <begin position="196"/>
        <end position="216"/>
    </location>
</feature>
<keyword evidence="5 8" id="KW-0812">Transmembrane</keyword>
<evidence type="ECO:0000256" key="7">
    <source>
        <dbReference type="ARBA" id="ARBA00023136"/>
    </source>
</evidence>
<feature type="compositionally biased region" description="Pro residues" evidence="9">
    <location>
        <begin position="77"/>
        <end position="86"/>
    </location>
</feature>
<evidence type="ECO:0000259" key="10">
    <source>
        <dbReference type="Pfam" id="PF04535"/>
    </source>
</evidence>
<sequence length="491" mass="49979">MEKTSSSSMASPVRSPPPEPAAEAQPPPPSSPPSQLPATDPFRLSPDNPTPTHPLPAAPTTTAPAPSTGPFRLSPDNPTPAPPLPAAPTTTAPAPSTGPSRLSPDNPTPAPPLPAAPTTTAPAPSTDPFRLSPDNPTPAPPLPAAPTITAPPPDGAGDSSPPCPPSPPKAPTHPPLSTADPSPPLPRGNQTSAPRRTPPPPPARAPAPAAPPPTAPASPEAKPVQEADEAPGGSENMALALALTQNEAVMPPTPQKDAVMAESPTGSPQKESALTVAKLLSAEDPAATEAKPAADKVAPAVVTESVAGGGGGGGGGGGKVGVGSKRWLLRGVPDRVRLTELKRAELGFRVSAAVFCLISLSVMSSGTTPGWAGDSFRRYNEYRYTLAASVMAFTYSGFQLVAEVHYLVTGRRIIGGPWGNYFNLAMDQVLAYLLLSASSAALSRNDVWVSRFGVDQFAKLINASGSMAFLAFIALGLSSIISAHRVFSSIP</sequence>
<feature type="compositionally biased region" description="Low complexity" evidence="9">
    <location>
        <begin position="87"/>
        <end position="105"/>
    </location>
</feature>
<feature type="domain" description="Casparian strip membrane protein" evidence="10">
    <location>
        <begin position="341"/>
        <end position="474"/>
    </location>
</feature>
<dbReference type="InterPro" id="IPR006702">
    <property type="entry name" value="CASP_dom"/>
</dbReference>
<keyword evidence="6 8" id="KW-1133">Transmembrane helix</keyword>
<feature type="transmembrane region" description="Helical" evidence="8">
    <location>
        <begin position="346"/>
        <end position="364"/>
    </location>
</feature>
<feature type="compositionally biased region" description="Pro residues" evidence="9">
    <location>
        <begin position="48"/>
        <end position="57"/>
    </location>
</feature>
<organism evidence="11 12">
    <name type="scientific">Triticum urartu</name>
    <name type="common">Red wild einkorn</name>
    <name type="synonym">Crithodium urartu</name>
    <dbReference type="NCBI Taxonomy" id="4572"/>
    <lineage>
        <taxon>Eukaryota</taxon>
        <taxon>Viridiplantae</taxon>
        <taxon>Streptophyta</taxon>
        <taxon>Embryophyta</taxon>
        <taxon>Tracheophyta</taxon>
        <taxon>Spermatophyta</taxon>
        <taxon>Magnoliopsida</taxon>
        <taxon>Liliopsida</taxon>
        <taxon>Poales</taxon>
        <taxon>Poaceae</taxon>
        <taxon>BOP clade</taxon>
        <taxon>Pooideae</taxon>
        <taxon>Triticodae</taxon>
        <taxon>Triticeae</taxon>
        <taxon>Triticinae</taxon>
        <taxon>Triticum</taxon>
    </lineage>
</organism>
<reference evidence="11" key="2">
    <citation type="submission" date="2018-03" db="EMBL/GenBank/DDBJ databases">
        <title>The Triticum urartu genome reveals the dynamic nature of wheat genome evolution.</title>
        <authorList>
            <person name="Ling H."/>
            <person name="Ma B."/>
            <person name="Shi X."/>
            <person name="Liu H."/>
            <person name="Dong L."/>
            <person name="Sun H."/>
            <person name="Cao Y."/>
            <person name="Gao Q."/>
            <person name="Zheng S."/>
            <person name="Li Y."/>
            <person name="Yu Y."/>
            <person name="Du H."/>
            <person name="Qi M."/>
            <person name="Li Y."/>
            <person name="Yu H."/>
            <person name="Cui Y."/>
            <person name="Wang N."/>
            <person name="Chen C."/>
            <person name="Wu H."/>
            <person name="Zhao Y."/>
            <person name="Zhang J."/>
            <person name="Li Y."/>
            <person name="Zhou W."/>
            <person name="Zhang B."/>
            <person name="Hu W."/>
            <person name="Eijk M."/>
            <person name="Tang J."/>
            <person name="Witsenboer H."/>
            <person name="Zhao S."/>
            <person name="Li Z."/>
            <person name="Zhang A."/>
            <person name="Wang D."/>
            <person name="Liang C."/>
        </authorList>
    </citation>
    <scope>NUCLEOTIDE SEQUENCE [LARGE SCALE GENOMIC DNA]</scope>
    <source>
        <strain evidence="11">cv. G1812</strain>
    </source>
</reference>
<reference evidence="11" key="3">
    <citation type="submission" date="2022-06" db="UniProtKB">
        <authorList>
            <consortium name="EnsemblPlants"/>
        </authorList>
    </citation>
    <scope>IDENTIFICATION</scope>
</reference>
<feature type="compositionally biased region" description="Low complexity" evidence="9">
    <location>
        <begin position="1"/>
        <end position="13"/>
    </location>
</feature>
<evidence type="ECO:0000256" key="2">
    <source>
        <dbReference type="ARBA" id="ARBA00007651"/>
    </source>
</evidence>
<dbReference type="GO" id="GO:0005886">
    <property type="term" value="C:plasma membrane"/>
    <property type="evidence" value="ECO:0007669"/>
    <property type="project" value="UniProtKB-SubCell"/>
</dbReference>
<feature type="transmembrane region" description="Helical" evidence="8">
    <location>
        <begin position="384"/>
        <end position="408"/>
    </location>
</feature>
<evidence type="ECO:0000256" key="5">
    <source>
        <dbReference type="ARBA" id="ARBA00022692"/>
    </source>
</evidence>
<dbReference type="RefSeq" id="XP_048563898.1">
    <property type="nucleotide sequence ID" value="XM_048707941.1"/>
</dbReference>
<feature type="compositionally biased region" description="Pro residues" evidence="9">
    <location>
        <begin position="135"/>
        <end position="154"/>
    </location>
</feature>
<evidence type="ECO:0000256" key="6">
    <source>
        <dbReference type="ARBA" id="ARBA00022989"/>
    </source>
</evidence>
<accession>A0A8R7TVT5</accession>
<keyword evidence="4 8" id="KW-1003">Cell membrane</keyword>
<proteinExistence type="inferred from homology"/>
<dbReference type="OrthoDB" id="672180at2759"/>
<protein>
    <recommendedName>
        <fullName evidence="8">CASP-like protein</fullName>
    </recommendedName>
</protein>
<evidence type="ECO:0000256" key="4">
    <source>
        <dbReference type="ARBA" id="ARBA00022475"/>
    </source>
</evidence>
<gene>
    <name evidence="11" type="primary">LOC125544312</name>
</gene>
<dbReference type="Gramene" id="TuG1812G0300002851.01.T01">
    <property type="protein sequence ID" value="TuG1812G0300002851.01.T01"/>
    <property type="gene ID" value="TuG1812G0300002851.01"/>
</dbReference>
<feature type="compositionally biased region" description="Pro residues" evidence="9">
    <location>
        <begin position="106"/>
        <end position="115"/>
    </location>
</feature>
<dbReference type="EnsemblPlants" id="TuG1812G0300002851.01.T01">
    <property type="protein sequence ID" value="TuG1812G0300002851.01.T01"/>
    <property type="gene ID" value="TuG1812G0300002851.01"/>
</dbReference>
<feature type="compositionally biased region" description="Low complexity" evidence="9">
    <location>
        <begin position="116"/>
        <end position="128"/>
    </location>
</feature>
<evidence type="ECO:0000256" key="8">
    <source>
        <dbReference type="RuleBase" id="RU361233"/>
    </source>
</evidence>
<comment type="subunit">
    <text evidence="3 8">Homodimer and heterodimers.</text>
</comment>
<comment type="subcellular location">
    <subcellularLocation>
        <location evidence="1 8">Cell membrane</location>
        <topology evidence="1 8">Multi-pass membrane protein</topology>
    </subcellularLocation>
</comment>
<reference evidence="12" key="1">
    <citation type="journal article" date="2013" name="Nature">
        <title>Draft genome of the wheat A-genome progenitor Triticum urartu.</title>
        <authorList>
            <person name="Ling H.Q."/>
            <person name="Zhao S."/>
            <person name="Liu D."/>
            <person name="Wang J."/>
            <person name="Sun H."/>
            <person name="Zhang C."/>
            <person name="Fan H."/>
            <person name="Li D."/>
            <person name="Dong L."/>
            <person name="Tao Y."/>
            <person name="Gao C."/>
            <person name="Wu H."/>
            <person name="Li Y."/>
            <person name="Cui Y."/>
            <person name="Guo X."/>
            <person name="Zheng S."/>
            <person name="Wang B."/>
            <person name="Yu K."/>
            <person name="Liang Q."/>
            <person name="Yang W."/>
            <person name="Lou X."/>
            <person name="Chen J."/>
            <person name="Feng M."/>
            <person name="Jian J."/>
            <person name="Zhang X."/>
            <person name="Luo G."/>
            <person name="Jiang Y."/>
            <person name="Liu J."/>
            <person name="Wang Z."/>
            <person name="Sha Y."/>
            <person name="Zhang B."/>
            <person name="Wu H."/>
            <person name="Tang D."/>
            <person name="Shen Q."/>
            <person name="Xue P."/>
            <person name="Zou S."/>
            <person name="Wang X."/>
            <person name="Liu X."/>
            <person name="Wang F."/>
            <person name="Yang Y."/>
            <person name="An X."/>
            <person name="Dong Z."/>
            <person name="Zhang K."/>
            <person name="Zhang X."/>
            <person name="Luo M.C."/>
            <person name="Dvorak J."/>
            <person name="Tong Y."/>
            <person name="Wang J."/>
            <person name="Yang H."/>
            <person name="Li Z."/>
            <person name="Wang D."/>
            <person name="Zhang A."/>
            <person name="Wang J."/>
        </authorList>
    </citation>
    <scope>NUCLEOTIDE SEQUENCE</scope>
    <source>
        <strain evidence="12">cv. G1812</strain>
    </source>
</reference>
<evidence type="ECO:0000256" key="9">
    <source>
        <dbReference type="SAM" id="MobiDB-lite"/>
    </source>
</evidence>
<dbReference type="PANTHER" id="PTHR33573">
    <property type="entry name" value="CASP-LIKE PROTEIN 4A4"/>
    <property type="match status" value="1"/>
</dbReference>
<dbReference type="AlphaFoldDB" id="A0A8R7TVT5"/>
<dbReference type="Pfam" id="PF04535">
    <property type="entry name" value="CASP_dom"/>
    <property type="match status" value="1"/>
</dbReference>
<dbReference type="Proteomes" id="UP000015106">
    <property type="component" value="Chromosome 3"/>
</dbReference>
<evidence type="ECO:0000313" key="11">
    <source>
        <dbReference type="EnsemblPlants" id="TuG1812G0300002851.01.T01"/>
    </source>
</evidence>
<evidence type="ECO:0000256" key="3">
    <source>
        <dbReference type="ARBA" id="ARBA00011489"/>
    </source>
</evidence>
<keyword evidence="7 8" id="KW-0472">Membrane</keyword>
<feature type="transmembrane region" description="Helical" evidence="8">
    <location>
        <begin position="460"/>
        <end position="481"/>
    </location>
</feature>
<evidence type="ECO:0000313" key="12">
    <source>
        <dbReference type="Proteomes" id="UP000015106"/>
    </source>
</evidence>
<dbReference type="GeneID" id="125544312"/>
<evidence type="ECO:0000256" key="1">
    <source>
        <dbReference type="ARBA" id="ARBA00004651"/>
    </source>
</evidence>
<feature type="compositionally biased region" description="Pro residues" evidence="9">
    <location>
        <begin position="161"/>
        <end position="174"/>
    </location>
</feature>
<feature type="region of interest" description="Disordered" evidence="9">
    <location>
        <begin position="1"/>
        <end position="235"/>
    </location>
</feature>